<dbReference type="InterPro" id="IPR001647">
    <property type="entry name" value="HTH_TetR"/>
</dbReference>
<reference evidence="6 7" key="1">
    <citation type="submission" date="2021-04" db="EMBL/GenBank/DDBJ databases">
        <title>Paenibacillus sp. DLE-14 whole genome sequence.</title>
        <authorList>
            <person name="Ham Y.J."/>
        </authorList>
    </citation>
    <scope>NUCLEOTIDE SEQUENCE [LARGE SCALE GENOMIC DNA]</scope>
    <source>
        <strain evidence="6 7">DLE-14</strain>
    </source>
</reference>
<evidence type="ECO:0000256" key="2">
    <source>
        <dbReference type="ARBA" id="ARBA00023125"/>
    </source>
</evidence>
<feature type="domain" description="HTH tetR-type" evidence="5">
    <location>
        <begin position="11"/>
        <end position="71"/>
    </location>
</feature>
<feature type="DNA-binding region" description="H-T-H motif" evidence="4">
    <location>
        <begin position="34"/>
        <end position="53"/>
    </location>
</feature>
<evidence type="ECO:0000256" key="3">
    <source>
        <dbReference type="ARBA" id="ARBA00023163"/>
    </source>
</evidence>
<dbReference type="InterPro" id="IPR009057">
    <property type="entry name" value="Homeodomain-like_sf"/>
</dbReference>
<dbReference type="RefSeq" id="WP_210655704.1">
    <property type="nucleotide sequence ID" value="NZ_JAGKSP010000001.1"/>
</dbReference>
<dbReference type="PRINTS" id="PR00455">
    <property type="entry name" value="HTHTETR"/>
</dbReference>
<organism evidence="6 7">
    <name type="scientific">Paenibacillus lignilyticus</name>
    <dbReference type="NCBI Taxonomy" id="1172615"/>
    <lineage>
        <taxon>Bacteria</taxon>
        <taxon>Bacillati</taxon>
        <taxon>Bacillota</taxon>
        <taxon>Bacilli</taxon>
        <taxon>Bacillales</taxon>
        <taxon>Paenibacillaceae</taxon>
        <taxon>Paenibacillus</taxon>
    </lineage>
</organism>
<evidence type="ECO:0000313" key="7">
    <source>
        <dbReference type="Proteomes" id="UP000673394"/>
    </source>
</evidence>
<dbReference type="SUPFAM" id="SSF46689">
    <property type="entry name" value="Homeodomain-like"/>
    <property type="match status" value="1"/>
</dbReference>
<dbReference type="SUPFAM" id="SSF48498">
    <property type="entry name" value="Tetracyclin repressor-like, C-terminal domain"/>
    <property type="match status" value="1"/>
</dbReference>
<dbReference type="InterPro" id="IPR050109">
    <property type="entry name" value="HTH-type_TetR-like_transc_reg"/>
</dbReference>
<dbReference type="PROSITE" id="PS50977">
    <property type="entry name" value="HTH_TETR_2"/>
    <property type="match status" value="1"/>
</dbReference>
<dbReference type="Pfam" id="PF00440">
    <property type="entry name" value="TetR_N"/>
    <property type="match status" value="1"/>
</dbReference>
<gene>
    <name evidence="6" type="ORF">I8J30_04385</name>
</gene>
<dbReference type="Gene3D" id="1.10.357.10">
    <property type="entry name" value="Tetracycline Repressor, domain 2"/>
    <property type="match status" value="1"/>
</dbReference>
<name>A0ABS5C7Q3_9BACL</name>
<dbReference type="PANTHER" id="PTHR30055:SF234">
    <property type="entry name" value="HTH-TYPE TRANSCRIPTIONAL REGULATOR BETI"/>
    <property type="match status" value="1"/>
</dbReference>
<keyword evidence="3" id="KW-0804">Transcription</keyword>
<dbReference type="EMBL" id="JAGKSP010000001">
    <property type="protein sequence ID" value="MBP3961938.1"/>
    <property type="molecule type" value="Genomic_DNA"/>
</dbReference>
<evidence type="ECO:0000313" key="6">
    <source>
        <dbReference type="EMBL" id="MBP3961938.1"/>
    </source>
</evidence>
<evidence type="ECO:0000259" key="5">
    <source>
        <dbReference type="PROSITE" id="PS50977"/>
    </source>
</evidence>
<dbReference type="PANTHER" id="PTHR30055">
    <property type="entry name" value="HTH-TYPE TRANSCRIPTIONAL REGULATOR RUTR"/>
    <property type="match status" value="1"/>
</dbReference>
<evidence type="ECO:0000256" key="4">
    <source>
        <dbReference type="PROSITE-ProRule" id="PRU00335"/>
    </source>
</evidence>
<dbReference type="Proteomes" id="UP000673394">
    <property type="component" value="Unassembled WGS sequence"/>
</dbReference>
<sequence>MQQRSERKDAARHRELILDTASQLFHEHGVESVSMHQIAKCAGVGQGTLYRRYSSKAELCMELLTDRFERFAANISAYLALEAQLPVRERMETFLSRWIDFIATEMQWFNAIQPDAWCSDDRENMLNSPPFQFVTGVLKNLLDEAVAAGLAPNVDTEFAAFHITISMSPIAFLFFTDDRGQTTEQMKAKYISYYSSLFLGR</sequence>
<accession>A0ABS5C7Q3</accession>
<protein>
    <submittedName>
        <fullName evidence="6">TetR/AcrR family transcriptional regulator</fullName>
    </submittedName>
</protein>
<keyword evidence="7" id="KW-1185">Reference proteome</keyword>
<proteinExistence type="predicted"/>
<keyword evidence="1" id="KW-0805">Transcription regulation</keyword>
<keyword evidence="2 4" id="KW-0238">DNA-binding</keyword>
<comment type="caution">
    <text evidence="6">The sequence shown here is derived from an EMBL/GenBank/DDBJ whole genome shotgun (WGS) entry which is preliminary data.</text>
</comment>
<dbReference type="InterPro" id="IPR036271">
    <property type="entry name" value="Tet_transcr_reg_TetR-rel_C_sf"/>
</dbReference>
<evidence type="ECO:0000256" key="1">
    <source>
        <dbReference type="ARBA" id="ARBA00023015"/>
    </source>
</evidence>